<protein>
    <submittedName>
        <fullName evidence="1">Uncharacterized protein</fullName>
    </submittedName>
</protein>
<dbReference type="EMBL" id="VOSC01000025">
    <property type="protein sequence ID" value="TXE10140.1"/>
    <property type="molecule type" value="Genomic_DNA"/>
</dbReference>
<dbReference type="Gene3D" id="2.60.120.260">
    <property type="entry name" value="Galactose-binding domain-like"/>
    <property type="match status" value="1"/>
</dbReference>
<proteinExistence type="predicted"/>
<dbReference type="Proteomes" id="UP000321790">
    <property type="component" value="Unassembled WGS sequence"/>
</dbReference>
<sequence>MKNINIYLIICLILLGFTSCEEKEYADFTAPDELSDVSWLIGTEPFVNDPFSINVDTQVPFLDLSQGAISHEWIIEEGNKFLKTGFKSQDSIFDDFIMEDAGLSLTNPKAFVLFKNSGINKVRLLNKFKEKVTYKSSEGILEAHQEGDFWVIDTTFTFDVYAKIKPAFSIFQEGNEILNVTSDEETSLEDEASWPTVEIEAATGLTYVDNTTVGRPNGTTWIIPDGVPSQIGGIEREIKFFKLGTFNAGAIRSLRLNELPRYTAEKVIPLKVKVVQSSQPFQFDGALSEDENEVIRFRVNGELVPFTGEESNFTVNVTNALTGFNQNIPVASARVSEENAIFLELVLSAPIYNSDVVTVSYNGNGSILSADERILQAFGPETVAMHFAGNIIPEKAHASFEEPSGAANRAFALNYFTGNNNILGGGNFVFERNTERASDGMASMKWSTPASNPFPNVNLWSFGLARIASIPAGTYLLSYDLFIEPGTTLKTFRTEFNQPAFSRQIWDIENEPRGEWITVKNTVTTNEITPGMNLRFTFRPHADENPGVTGAQVMYIDNLQFIELEVRP</sequence>
<dbReference type="RefSeq" id="WP_147136175.1">
    <property type="nucleotide sequence ID" value="NZ_VOSC01000025.1"/>
</dbReference>
<dbReference type="OrthoDB" id="1410018at2"/>
<accession>A0A5C7AN04</accession>
<evidence type="ECO:0000313" key="1">
    <source>
        <dbReference type="EMBL" id="TXE10140.1"/>
    </source>
</evidence>
<comment type="caution">
    <text evidence="1">The sequence shown here is derived from an EMBL/GenBank/DDBJ whole genome shotgun (WGS) entry which is preliminary data.</text>
</comment>
<gene>
    <name evidence="1" type="ORF">FUA26_11755</name>
</gene>
<organism evidence="1 2">
    <name type="scientific">Seonamhaeicola algicola</name>
    <dbReference type="NCBI Taxonomy" id="1719036"/>
    <lineage>
        <taxon>Bacteria</taxon>
        <taxon>Pseudomonadati</taxon>
        <taxon>Bacteroidota</taxon>
        <taxon>Flavobacteriia</taxon>
        <taxon>Flavobacteriales</taxon>
        <taxon>Flavobacteriaceae</taxon>
    </lineage>
</organism>
<dbReference type="AlphaFoldDB" id="A0A5C7AN04"/>
<reference evidence="2" key="1">
    <citation type="submission" date="2019-08" db="EMBL/GenBank/DDBJ databases">
        <title>Seonamhaeicola sediminis sp. nov., isolated from marine sediment.</title>
        <authorList>
            <person name="Cao W.R."/>
        </authorList>
    </citation>
    <scope>NUCLEOTIDE SEQUENCE [LARGE SCALE GENOMIC DNA]</scope>
    <source>
        <strain evidence="2">Gy8</strain>
    </source>
</reference>
<name>A0A5C7AN04_9FLAO</name>
<dbReference type="PROSITE" id="PS51257">
    <property type="entry name" value="PROKAR_LIPOPROTEIN"/>
    <property type="match status" value="1"/>
</dbReference>
<evidence type="ECO:0000313" key="2">
    <source>
        <dbReference type="Proteomes" id="UP000321790"/>
    </source>
</evidence>
<keyword evidence="2" id="KW-1185">Reference proteome</keyword>